<protein>
    <submittedName>
        <fullName evidence="2">NAD(P)H-dependent oxidoreductase</fullName>
    </submittedName>
</protein>
<accession>A0ABR7IQ93</accession>
<dbReference type="PANTHER" id="PTHR39201:SF1">
    <property type="entry name" value="FLAVODOXIN-LIKE DOMAIN-CONTAINING PROTEIN"/>
    <property type="match status" value="1"/>
</dbReference>
<dbReference type="InterPro" id="IPR008254">
    <property type="entry name" value="Flavodoxin/NO_synth"/>
</dbReference>
<proteinExistence type="predicted"/>
<dbReference type="PANTHER" id="PTHR39201">
    <property type="entry name" value="EXPORTED PROTEIN-RELATED"/>
    <property type="match status" value="1"/>
</dbReference>
<dbReference type="InterPro" id="IPR029039">
    <property type="entry name" value="Flavoprotein-like_sf"/>
</dbReference>
<evidence type="ECO:0000313" key="2">
    <source>
        <dbReference type="EMBL" id="MBC5787315.1"/>
    </source>
</evidence>
<dbReference type="Gene3D" id="3.40.50.360">
    <property type="match status" value="1"/>
</dbReference>
<dbReference type="EMBL" id="JACOQK010000001">
    <property type="protein sequence ID" value="MBC5787315.1"/>
    <property type="molecule type" value="Genomic_DNA"/>
</dbReference>
<gene>
    <name evidence="2" type="ORF">H8Z77_04645</name>
</gene>
<evidence type="ECO:0000259" key="1">
    <source>
        <dbReference type="PROSITE" id="PS50902"/>
    </source>
</evidence>
<sequence>MKPLVLYYSYSGNTKQVAEKIHQEIGGDIARIETVTPYTGDYNTVVNQGKKEVDQRYHPPIQPIGVDISQYDTIVLGSPVWWYTYAPAVASFLEQNSLAGKKVYPFITDGGWIGHTIKDLQQSCPDALVQPEIDIYFRASSMATSQEELSRWIHQIS</sequence>
<dbReference type="PROSITE" id="PS50902">
    <property type="entry name" value="FLAVODOXIN_LIKE"/>
    <property type="match status" value="1"/>
</dbReference>
<feature type="domain" description="Flavodoxin-like" evidence="1">
    <location>
        <begin position="3"/>
        <end position="157"/>
    </location>
</feature>
<dbReference type="Pfam" id="PF12682">
    <property type="entry name" value="Flavodoxin_4"/>
    <property type="match status" value="1"/>
</dbReference>
<comment type="caution">
    <text evidence="2">The sequence shown here is derived from an EMBL/GenBank/DDBJ whole genome shotgun (WGS) entry which is preliminary data.</text>
</comment>
<dbReference type="RefSeq" id="WP_069989013.1">
    <property type="nucleotide sequence ID" value="NZ_JACOQK010000001.1"/>
</dbReference>
<dbReference type="Proteomes" id="UP000649151">
    <property type="component" value="Unassembled WGS sequence"/>
</dbReference>
<evidence type="ECO:0000313" key="3">
    <source>
        <dbReference type="Proteomes" id="UP000649151"/>
    </source>
</evidence>
<name>A0ABR7IQ93_9CLOT</name>
<dbReference type="PROSITE" id="PS00201">
    <property type="entry name" value="FLAVODOXIN"/>
    <property type="match status" value="1"/>
</dbReference>
<reference evidence="2 3" key="1">
    <citation type="submission" date="2020-08" db="EMBL/GenBank/DDBJ databases">
        <title>Genome public.</title>
        <authorList>
            <person name="Liu C."/>
            <person name="Sun Q."/>
        </authorList>
    </citation>
    <scope>NUCLEOTIDE SEQUENCE [LARGE SCALE GENOMIC DNA]</scope>
    <source>
        <strain evidence="2 3">NSJ-27</strain>
    </source>
</reference>
<organism evidence="2 3">
    <name type="scientific">Clostridium facile</name>
    <dbReference type="NCBI Taxonomy" id="2763035"/>
    <lineage>
        <taxon>Bacteria</taxon>
        <taxon>Bacillati</taxon>
        <taxon>Bacillota</taxon>
        <taxon>Clostridia</taxon>
        <taxon>Eubacteriales</taxon>
        <taxon>Clostridiaceae</taxon>
        <taxon>Clostridium</taxon>
    </lineage>
</organism>
<keyword evidence="3" id="KW-1185">Reference proteome</keyword>
<dbReference type="InterPro" id="IPR001226">
    <property type="entry name" value="Flavodoxin_CS"/>
</dbReference>
<dbReference type="SUPFAM" id="SSF52218">
    <property type="entry name" value="Flavoproteins"/>
    <property type="match status" value="1"/>
</dbReference>